<proteinExistence type="predicted"/>
<evidence type="ECO:0000313" key="1">
    <source>
        <dbReference type="EMBL" id="TWU22366.1"/>
    </source>
</evidence>
<protein>
    <submittedName>
        <fullName evidence="1">Uncharacterized protein</fullName>
    </submittedName>
</protein>
<gene>
    <name evidence="1" type="ORF">Pla52o_34220</name>
</gene>
<dbReference type="EMBL" id="SJPT01000005">
    <property type="protein sequence ID" value="TWU22366.1"/>
    <property type="molecule type" value="Genomic_DNA"/>
</dbReference>
<dbReference type="AlphaFoldDB" id="A0A5C6CGJ7"/>
<comment type="caution">
    <text evidence="1">The sequence shown here is derived from an EMBL/GenBank/DDBJ whole genome shotgun (WGS) entry which is preliminary data.</text>
</comment>
<keyword evidence="2" id="KW-1185">Reference proteome</keyword>
<dbReference type="Proteomes" id="UP000316304">
    <property type="component" value="Unassembled WGS sequence"/>
</dbReference>
<accession>A0A5C6CGJ7</accession>
<evidence type="ECO:0000313" key="2">
    <source>
        <dbReference type="Proteomes" id="UP000316304"/>
    </source>
</evidence>
<organism evidence="1 2">
    <name type="scientific">Novipirellula galeiformis</name>
    <dbReference type="NCBI Taxonomy" id="2528004"/>
    <lineage>
        <taxon>Bacteria</taxon>
        <taxon>Pseudomonadati</taxon>
        <taxon>Planctomycetota</taxon>
        <taxon>Planctomycetia</taxon>
        <taxon>Pirellulales</taxon>
        <taxon>Pirellulaceae</taxon>
        <taxon>Novipirellula</taxon>
    </lineage>
</organism>
<sequence length="179" mass="20255">MRVVFGNRIFSSNNRFDCVAVKTPPAVNANQDASIAAQMARLARRLAPVGRGWKKQNEQCHDHRNDAPFRFRWVAKTHERLPAQRKVFTTPAPNEAKECRIAKHCTNGSPLEQRARVCRCLHRRRTSPKRLTFMAGRFSNGERPSVKPCCATFYSEGVSFGGSASVASQSRKRRPFIAR</sequence>
<reference evidence="1 2" key="1">
    <citation type="submission" date="2019-02" db="EMBL/GenBank/DDBJ databases">
        <title>Deep-cultivation of Planctomycetes and their phenomic and genomic characterization uncovers novel biology.</title>
        <authorList>
            <person name="Wiegand S."/>
            <person name="Jogler M."/>
            <person name="Boedeker C."/>
            <person name="Pinto D."/>
            <person name="Vollmers J."/>
            <person name="Rivas-Marin E."/>
            <person name="Kohn T."/>
            <person name="Peeters S.H."/>
            <person name="Heuer A."/>
            <person name="Rast P."/>
            <person name="Oberbeckmann S."/>
            <person name="Bunk B."/>
            <person name="Jeske O."/>
            <person name="Meyerdierks A."/>
            <person name="Storesund J.E."/>
            <person name="Kallscheuer N."/>
            <person name="Luecker S."/>
            <person name="Lage O.M."/>
            <person name="Pohl T."/>
            <person name="Merkel B.J."/>
            <person name="Hornburger P."/>
            <person name="Mueller R.-W."/>
            <person name="Bruemmer F."/>
            <person name="Labrenz M."/>
            <person name="Spormann A.M."/>
            <person name="Op Den Camp H."/>
            <person name="Overmann J."/>
            <person name="Amann R."/>
            <person name="Jetten M.S.M."/>
            <person name="Mascher T."/>
            <person name="Medema M.H."/>
            <person name="Devos D.P."/>
            <person name="Kaster A.-K."/>
            <person name="Ovreas L."/>
            <person name="Rohde M."/>
            <person name="Galperin M.Y."/>
            <person name="Jogler C."/>
        </authorList>
    </citation>
    <scope>NUCLEOTIDE SEQUENCE [LARGE SCALE GENOMIC DNA]</scope>
    <source>
        <strain evidence="1 2">Pla52o</strain>
    </source>
</reference>
<name>A0A5C6CGJ7_9BACT</name>